<name>A0A9W9IE00_9EURO</name>
<feature type="non-terminal residue" evidence="2">
    <location>
        <position position="69"/>
    </location>
</feature>
<protein>
    <submittedName>
        <fullName evidence="2">Uncharacterized protein</fullName>
    </submittedName>
</protein>
<reference evidence="2" key="1">
    <citation type="submission" date="2022-11" db="EMBL/GenBank/DDBJ databases">
        <authorList>
            <person name="Petersen C."/>
        </authorList>
    </citation>
    <scope>NUCLEOTIDE SEQUENCE</scope>
    <source>
        <strain evidence="2">IBT 26290</strain>
    </source>
</reference>
<accession>A0A9W9IE00</accession>
<reference evidence="2" key="2">
    <citation type="journal article" date="2023" name="IMA Fungus">
        <title>Comparative genomic study of the Penicillium genus elucidates a diverse pangenome and 15 lateral gene transfer events.</title>
        <authorList>
            <person name="Petersen C."/>
            <person name="Sorensen T."/>
            <person name="Nielsen M.R."/>
            <person name="Sondergaard T.E."/>
            <person name="Sorensen J.L."/>
            <person name="Fitzpatrick D.A."/>
            <person name="Frisvad J.C."/>
            <person name="Nielsen K.L."/>
        </authorList>
    </citation>
    <scope>NUCLEOTIDE SEQUENCE</scope>
    <source>
        <strain evidence="2">IBT 26290</strain>
    </source>
</reference>
<keyword evidence="3" id="KW-1185">Reference proteome</keyword>
<evidence type="ECO:0000313" key="2">
    <source>
        <dbReference type="EMBL" id="KAJ5174943.1"/>
    </source>
</evidence>
<sequence>EPSPLSSPLGPLSESPESESGFQKLSLRTDQPVRGSVDSYSSGYDPLSRVIMESVHPGWIVYASNRRVF</sequence>
<dbReference type="EMBL" id="JAPQKN010000001">
    <property type="protein sequence ID" value="KAJ5174943.1"/>
    <property type="molecule type" value="Genomic_DNA"/>
</dbReference>
<dbReference type="Proteomes" id="UP001149163">
    <property type="component" value="Unassembled WGS sequence"/>
</dbReference>
<dbReference type="AlphaFoldDB" id="A0A9W9IE00"/>
<organism evidence="2 3">
    <name type="scientific">Penicillium canariense</name>
    <dbReference type="NCBI Taxonomy" id="189055"/>
    <lineage>
        <taxon>Eukaryota</taxon>
        <taxon>Fungi</taxon>
        <taxon>Dikarya</taxon>
        <taxon>Ascomycota</taxon>
        <taxon>Pezizomycotina</taxon>
        <taxon>Eurotiomycetes</taxon>
        <taxon>Eurotiomycetidae</taxon>
        <taxon>Eurotiales</taxon>
        <taxon>Aspergillaceae</taxon>
        <taxon>Penicillium</taxon>
    </lineage>
</organism>
<feature type="compositionally biased region" description="Low complexity" evidence="1">
    <location>
        <begin position="1"/>
        <end position="21"/>
    </location>
</feature>
<dbReference type="RefSeq" id="XP_056546551.1">
    <property type="nucleotide sequence ID" value="XM_056682945.1"/>
</dbReference>
<dbReference type="GeneID" id="81422121"/>
<feature type="region of interest" description="Disordered" evidence="1">
    <location>
        <begin position="1"/>
        <end position="39"/>
    </location>
</feature>
<evidence type="ECO:0000313" key="3">
    <source>
        <dbReference type="Proteomes" id="UP001149163"/>
    </source>
</evidence>
<evidence type="ECO:0000256" key="1">
    <source>
        <dbReference type="SAM" id="MobiDB-lite"/>
    </source>
</evidence>
<gene>
    <name evidence="2" type="ORF">N7482_000820</name>
</gene>
<proteinExistence type="predicted"/>
<comment type="caution">
    <text evidence="2">The sequence shown here is derived from an EMBL/GenBank/DDBJ whole genome shotgun (WGS) entry which is preliminary data.</text>
</comment>